<dbReference type="HAMAP" id="MF_01318_B">
    <property type="entry name" value="Ribosomal_uL1_B"/>
    <property type="match status" value="1"/>
</dbReference>
<evidence type="ECO:0000256" key="2">
    <source>
        <dbReference type="ARBA" id="ARBA00022730"/>
    </source>
</evidence>
<comment type="similarity">
    <text evidence="1">Belongs to the universal ribosomal protein uL1 family.</text>
</comment>
<keyword evidence="3" id="KW-0694">RNA-binding</keyword>
<keyword evidence="2" id="KW-0699">rRNA-binding</keyword>
<organism evidence="7">
    <name type="scientific">freshwater metagenome</name>
    <dbReference type="NCBI Taxonomy" id="449393"/>
    <lineage>
        <taxon>unclassified sequences</taxon>
        <taxon>metagenomes</taxon>
        <taxon>ecological metagenomes</taxon>
    </lineage>
</organism>
<dbReference type="Pfam" id="PF00687">
    <property type="entry name" value="Ribosomal_L1"/>
    <property type="match status" value="1"/>
</dbReference>
<reference evidence="7" key="1">
    <citation type="submission" date="2020-05" db="EMBL/GenBank/DDBJ databases">
        <authorList>
            <person name="Chiriac C."/>
            <person name="Salcher M."/>
            <person name="Ghai R."/>
            <person name="Kavagutti S V."/>
        </authorList>
    </citation>
    <scope>NUCLEOTIDE SEQUENCE</scope>
</reference>
<dbReference type="PIRSF" id="PIRSF002155">
    <property type="entry name" value="Ribosomal_L1"/>
    <property type="match status" value="1"/>
</dbReference>
<dbReference type="AlphaFoldDB" id="A0A6J6KK74"/>
<protein>
    <submittedName>
        <fullName evidence="7">Unannotated protein</fullName>
    </submittedName>
</protein>
<dbReference type="InterPro" id="IPR002143">
    <property type="entry name" value="Ribosomal_uL1"/>
</dbReference>
<proteinExistence type="inferred from homology"/>
<dbReference type="EMBL" id="CAEZWM010000026">
    <property type="protein sequence ID" value="CAB4650220.1"/>
    <property type="molecule type" value="Genomic_DNA"/>
</dbReference>
<dbReference type="InterPro" id="IPR023674">
    <property type="entry name" value="Ribosomal_uL1-like"/>
</dbReference>
<feature type="region of interest" description="Disordered" evidence="6">
    <location>
        <begin position="219"/>
        <end position="242"/>
    </location>
</feature>
<dbReference type="Gene3D" id="3.40.50.790">
    <property type="match status" value="1"/>
</dbReference>
<evidence type="ECO:0000313" key="7">
    <source>
        <dbReference type="EMBL" id="CAB4650220.1"/>
    </source>
</evidence>
<evidence type="ECO:0000313" key="8">
    <source>
        <dbReference type="EMBL" id="CAB4771891.1"/>
    </source>
</evidence>
<dbReference type="EMBL" id="CAEZZU010000027">
    <property type="protein sequence ID" value="CAB4771891.1"/>
    <property type="molecule type" value="Genomic_DNA"/>
</dbReference>
<dbReference type="InterPro" id="IPR028364">
    <property type="entry name" value="Ribosomal_uL1/biogenesis"/>
</dbReference>
<evidence type="ECO:0000256" key="1">
    <source>
        <dbReference type="ARBA" id="ARBA00010531"/>
    </source>
</evidence>
<dbReference type="SUPFAM" id="SSF56808">
    <property type="entry name" value="Ribosomal protein L1"/>
    <property type="match status" value="1"/>
</dbReference>
<dbReference type="PANTHER" id="PTHR36427">
    <property type="entry name" value="54S RIBOSOMAL PROTEIN L1, MITOCHONDRIAL"/>
    <property type="match status" value="1"/>
</dbReference>
<dbReference type="PANTHER" id="PTHR36427:SF3">
    <property type="entry name" value="LARGE RIBOSOMAL SUBUNIT PROTEIN UL1M"/>
    <property type="match status" value="1"/>
</dbReference>
<evidence type="ECO:0000256" key="6">
    <source>
        <dbReference type="SAM" id="MobiDB-lite"/>
    </source>
</evidence>
<name>A0A6J6KK74_9ZZZZ</name>
<evidence type="ECO:0000313" key="9">
    <source>
        <dbReference type="EMBL" id="CAB4859640.1"/>
    </source>
</evidence>
<evidence type="ECO:0000256" key="3">
    <source>
        <dbReference type="ARBA" id="ARBA00022884"/>
    </source>
</evidence>
<dbReference type="NCBIfam" id="TIGR01169">
    <property type="entry name" value="rplA_bact"/>
    <property type="match status" value="1"/>
</dbReference>
<dbReference type="GO" id="GO:0019843">
    <property type="term" value="F:rRNA binding"/>
    <property type="evidence" value="ECO:0007669"/>
    <property type="project" value="UniProtKB-KW"/>
</dbReference>
<dbReference type="FunFam" id="3.40.50.790:FF:000001">
    <property type="entry name" value="50S ribosomal protein L1"/>
    <property type="match status" value="1"/>
</dbReference>
<dbReference type="EMBL" id="CAFBLK010000040">
    <property type="protein sequence ID" value="CAB4859640.1"/>
    <property type="molecule type" value="Genomic_DNA"/>
</dbReference>
<keyword evidence="5" id="KW-0687">Ribonucleoprotein</keyword>
<dbReference type="CDD" id="cd00403">
    <property type="entry name" value="Ribosomal_L1"/>
    <property type="match status" value="1"/>
</dbReference>
<dbReference type="InterPro" id="IPR016095">
    <property type="entry name" value="Ribosomal_uL1_3-a/b-sand"/>
</dbReference>
<dbReference type="PROSITE" id="PS01199">
    <property type="entry name" value="RIBOSOMAL_L1"/>
    <property type="match status" value="1"/>
</dbReference>
<sequence>MAKHGKTYTDAAKKFDAEAIFDPAEALVLIQSLAKAKFDETVEVVFRLGLDPRKAEQSIRGTVSLPAGTGKTIRIVVFAQGEQARAAEAAGADVVGAEDLVARVEGGFLDFDLAIATPDLMAQVGKLGRALGPRGLMPNPKTGTVTADVGKAVTEFKGGRVEYRTDRYGNVQVPIGKVSFTKEALVGNYQAVMDEVLRAKPASAKGRYIKGVSMSSTMGPGVRIDPTRTKDLLGEAPTGAPR</sequence>
<dbReference type="GO" id="GO:0006412">
    <property type="term" value="P:translation"/>
    <property type="evidence" value="ECO:0007669"/>
    <property type="project" value="InterPro"/>
</dbReference>
<keyword evidence="4" id="KW-0689">Ribosomal protein</keyword>
<dbReference type="GO" id="GO:0003735">
    <property type="term" value="F:structural constituent of ribosome"/>
    <property type="evidence" value="ECO:0007669"/>
    <property type="project" value="InterPro"/>
</dbReference>
<gene>
    <name evidence="7" type="ORF">UFOPK2242_00359</name>
    <name evidence="8" type="ORF">UFOPK2925_00317</name>
    <name evidence="9" type="ORF">UFOPK3317_00334</name>
</gene>
<accession>A0A6J6KK74</accession>
<dbReference type="GO" id="GO:0015934">
    <property type="term" value="C:large ribosomal subunit"/>
    <property type="evidence" value="ECO:0007669"/>
    <property type="project" value="InterPro"/>
</dbReference>
<evidence type="ECO:0000256" key="5">
    <source>
        <dbReference type="ARBA" id="ARBA00023274"/>
    </source>
</evidence>
<evidence type="ECO:0000256" key="4">
    <source>
        <dbReference type="ARBA" id="ARBA00022980"/>
    </source>
</evidence>
<dbReference type="InterPro" id="IPR023673">
    <property type="entry name" value="Ribosomal_uL1_CS"/>
</dbReference>
<dbReference type="InterPro" id="IPR005878">
    <property type="entry name" value="Ribosom_uL1_bac-type"/>
</dbReference>
<dbReference type="Gene3D" id="3.30.190.20">
    <property type="match status" value="1"/>
</dbReference>